<dbReference type="Proteomes" id="UP000001599">
    <property type="component" value="Chromosome"/>
</dbReference>
<name>C0PZF0_SALPC</name>
<dbReference type="HOGENOM" id="CLU_3332848_0_0_6"/>
<dbReference type="EMBL" id="CP000857">
    <property type="protein sequence ID" value="ACN45433.1"/>
    <property type="molecule type" value="Genomic_DNA"/>
</dbReference>
<sequence length="38" mass="4470">MRTASWFETNYIPIIGFNYLLENPSFFIVVNVANEVFI</sequence>
<protein>
    <submittedName>
        <fullName evidence="1">Uncharacterized protein</fullName>
    </submittedName>
</protein>
<dbReference type="KEGG" id="sei:SPC_1270"/>
<reference evidence="1 2" key="1">
    <citation type="journal article" date="2009" name="PLoS ONE">
        <title>Salmonella paratyphi C: genetic divergence from Salmonella choleraesuis and pathogenic convergence with Salmonella typhi.</title>
        <authorList>
            <person name="Liu W.-Q."/>
            <person name="Feng Y."/>
            <person name="Wang Y."/>
            <person name="Zou Q.-H."/>
            <person name="Chen F."/>
            <person name="Guo J.-T."/>
            <person name="Peng Y.-H."/>
            <person name="Jin Y."/>
            <person name="Li Y.-G."/>
            <person name="Hu S.-N."/>
            <person name="Johnston R.N."/>
            <person name="Liu G.-R."/>
            <person name="Liu S.-L."/>
        </authorList>
    </citation>
    <scope>NUCLEOTIDE SEQUENCE [LARGE SCALE GENOMIC DNA]</scope>
    <source>
        <strain evidence="1 2">RKS4594</strain>
    </source>
</reference>
<dbReference type="AlphaFoldDB" id="C0PZF0"/>
<evidence type="ECO:0000313" key="2">
    <source>
        <dbReference type="Proteomes" id="UP000001599"/>
    </source>
</evidence>
<evidence type="ECO:0000313" key="1">
    <source>
        <dbReference type="EMBL" id="ACN45433.1"/>
    </source>
</evidence>
<proteinExistence type="predicted"/>
<organism evidence="1 2">
    <name type="scientific">Salmonella paratyphi C (strain RKS4594)</name>
    <dbReference type="NCBI Taxonomy" id="476213"/>
    <lineage>
        <taxon>Bacteria</taxon>
        <taxon>Pseudomonadati</taxon>
        <taxon>Pseudomonadota</taxon>
        <taxon>Gammaproteobacteria</taxon>
        <taxon>Enterobacterales</taxon>
        <taxon>Enterobacteriaceae</taxon>
        <taxon>Salmonella</taxon>
    </lineage>
</organism>
<accession>C0PZF0</accession>
<gene>
    <name evidence="1" type="ordered locus">SPC_1270</name>
</gene>